<sequence length="248" mass="27063">MSTDSQQNTHHSPVLEFKSSTFSVPVLVLANNDLIAIEQQLQEKIHQAPEFFKNSPLVFDLQELNNLNLDTNINKLVNIIRKLDLLPIGIRGGSAQQNQQALKLGIPSHSGHINHNPATSPEKQKPQTPEPEIAPEPQFVTVNSTLITHPVRSGQRIYASGDLIILAQVSAGAEILAEGNIHVYGSLRGRALAGVQGDTEARIFCSDLQAELISIAGNYKISEDLNGAAPNQPVQIYLQDHTLIIKDI</sequence>
<feature type="domain" description="Septum formation inhibitor MinC C-terminal" evidence="8">
    <location>
        <begin position="147"/>
        <end position="245"/>
    </location>
</feature>
<keyword evidence="4 6" id="KW-0131">Cell cycle</keyword>
<dbReference type="Gene3D" id="3.30.70.260">
    <property type="match status" value="1"/>
</dbReference>
<evidence type="ECO:0000256" key="3">
    <source>
        <dbReference type="ARBA" id="ARBA00023210"/>
    </source>
</evidence>
<evidence type="ECO:0000256" key="1">
    <source>
        <dbReference type="ARBA" id="ARBA00006291"/>
    </source>
</evidence>
<evidence type="ECO:0000313" key="10">
    <source>
        <dbReference type="EMBL" id="TRW91288.1"/>
    </source>
</evidence>
<dbReference type="Pfam" id="PF03775">
    <property type="entry name" value="MinC_C"/>
    <property type="match status" value="1"/>
</dbReference>
<dbReference type="Pfam" id="PF05209">
    <property type="entry name" value="MinC_N"/>
    <property type="match status" value="1"/>
</dbReference>
<dbReference type="Gene3D" id="2.160.20.70">
    <property type="match status" value="1"/>
</dbReference>
<comment type="caution">
    <text evidence="10">The sequence shown here is derived from an EMBL/GenBank/DDBJ whole genome shotgun (WGS) entry which is preliminary data.</text>
</comment>
<accession>A0ABY3C816</accession>
<dbReference type="InterPro" id="IPR005526">
    <property type="entry name" value="Septum_form_inhib_MinC_C"/>
</dbReference>
<evidence type="ECO:0000259" key="8">
    <source>
        <dbReference type="Pfam" id="PF03775"/>
    </source>
</evidence>
<evidence type="ECO:0000259" key="9">
    <source>
        <dbReference type="Pfam" id="PF05209"/>
    </source>
</evidence>
<evidence type="ECO:0000256" key="2">
    <source>
        <dbReference type="ARBA" id="ARBA00022618"/>
    </source>
</evidence>
<dbReference type="RefSeq" id="WP_127027901.1">
    <property type="nucleotide sequence ID" value="NZ_RYFG02000113.1"/>
</dbReference>
<dbReference type="PANTHER" id="PTHR34108:SF1">
    <property type="entry name" value="SEPTUM SITE-DETERMINING PROTEIN MINC"/>
    <property type="match status" value="1"/>
</dbReference>
<evidence type="ECO:0000256" key="4">
    <source>
        <dbReference type="ARBA" id="ARBA00023306"/>
    </source>
</evidence>
<dbReference type="PANTHER" id="PTHR34108">
    <property type="entry name" value="SEPTUM SITE-DETERMINING PROTEIN MINC"/>
    <property type="match status" value="1"/>
</dbReference>
<dbReference type="EMBL" id="RYFG02000113">
    <property type="protein sequence ID" value="TRW91288.1"/>
    <property type="molecule type" value="Genomic_DNA"/>
</dbReference>
<dbReference type="InterPro" id="IPR007874">
    <property type="entry name" value="MinC_N"/>
</dbReference>
<dbReference type="HAMAP" id="MF_00267">
    <property type="entry name" value="MinC"/>
    <property type="match status" value="1"/>
</dbReference>
<reference evidence="10 11" key="1">
    <citation type="journal article" date="2019" name="Antonie Van Leeuwenhoek">
        <title>Description of 'Ca. Methylobacter oryzae' KRF1, a novel species from the environmentally important Methylobacter clade 2.</title>
        <authorList>
            <person name="Khatri K."/>
            <person name="Mohite J.A."/>
            <person name="Pandit P.S."/>
            <person name="Bahulikar R."/>
            <person name="Rahalkar M.C."/>
        </authorList>
    </citation>
    <scope>NUCLEOTIDE SEQUENCE [LARGE SCALE GENOMIC DNA]</scope>
    <source>
        <strain evidence="10 11">KRF1</strain>
    </source>
</reference>
<protein>
    <recommendedName>
        <fullName evidence="6">Probable septum site-determining protein MinC</fullName>
    </recommendedName>
</protein>
<feature type="domain" description="Septum formation inhibitor MinC N-terminal" evidence="9">
    <location>
        <begin position="15"/>
        <end position="87"/>
    </location>
</feature>
<dbReference type="NCBIfam" id="TIGR01222">
    <property type="entry name" value="minC"/>
    <property type="match status" value="1"/>
</dbReference>
<name>A0ABY3C816_9GAMM</name>
<evidence type="ECO:0000313" key="11">
    <source>
        <dbReference type="Proteomes" id="UP000733744"/>
    </source>
</evidence>
<comment type="similarity">
    <text evidence="1 6">Belongs to the MinC family.</text>
</comment>
<organism evidence="10 11">
    <name type="scientific">Candidatus Methylobacter oryzae</name>
    <dbReference type="NCBI Taxonomy" id="2497749"/>
    <lineage>
        <taxon>Bacteria</taxon>
        <taxon>Pseudomonadati</taxon>
        <taxon>Pseudomonadota</taxon>
        <taxon>Gammaproteobacteria</taxon>
        <taxon>Methylococcales</taxon>
        <taxon>Methylococcaceae</taxon>
        <taxon>Methylobacter</taxon>
    </lineage>
</organism>
<proteinExistence type="inferred from homology"/>
<keyword evidence="3 6" id="KW-0717">Septation</keyword>
<dbReference type="Proteomes" id="UP000733744">
    <property type="component" value="Unassembled WGS sequence"/>
</dbReference>
<evidence type="ECO:0000256" key="7">
    <source>
        <dbReference type="SAM" id="MobiDB-lite"/>
    </source>
</evidence>
<gene>
    <name evidence="6 10" type="primary">minC</name>
    <name evidence="10" type="ORF">EKO24_017075</name>
</gene>
<evidence type="ECO:0000256" key="5">
    <source>
        <dbReference type="ARBA" id="ARBA00025606"/>
    </source>
</evidence>
<keyword evidence="2 6" id="KW-0132">Cell division</keyword>
<dbReference type="InterPro" id="IPR036145">
    <property type="entry name" value="MinC_C_sf"/>
</dbReference>
<comment type="subunit">
    <text evidence="6">Interacts with MinD and FtsZ.</text>
</comment>
<feature type="region of interest" description="Disordered" evidence="7">
    <location>
        <begin position="106"/>
        <end position="134"/>
    </location>
</feature>
<dbReference type="SUPFAM" id="SSF63848">
    <property type="entry name" value="Cell-division inhibitor MinC, C-terminal domain"/>
    <property type="match status" value="1"/>
</dbReference>
<keyword evidence="11" id="KW-1185">Reference proteome</keyword>
<dbReference type="InterPro" id="IPR013033">
    <property type="entry name" value="MinC"/>
</dbReference>
<evidence type="ECO:0000256" key="6">
    <source>
        <dbReference type="HAMAP-Rule" id="MF_00267"/>
    </source>
</evidence>
<dbReference type="InterPro" id="IPR016098">
    <property type="entry name" value="CAP/MinC_C"/>
</dbReference>
<comment type="function">
    <text evidence="5 6">Cell division inhibitor that blocks the formation of polar Z ring septums. Rapidly oscillates between the poles of the cell to destabilize FtsZ filaments that have formed before they mature into polar Z rings. Prevents FtsZ polymerization.</text>
</comment>